<keyword evidence="2" id="KW-1185">Reference proteome</keyword>
<evidence type="ECO:0000313" key="1">
    <source>
        <dbReference type="EMBL" id="KII61077.1"/>
    </source>
</evidence>
<dbReference type="EMBL" id="JWZT01005379">
    <property type="protein sequence ID" value="KII61077.1"/>
    <property type="molecule type" value="Genomic_DNA"/>
</dbReference>
<sequence>MVISEGRVYWKYNTNKDSQNLCLSLLSLLLFCCTASGSNVICIWTLALPCCLGAYPEILPNLIEIKGWTIVKRPHRMKNTSTRESHIKDHNLNLCQIKN</sequence>
<name>A0A0C2IW49_THEKT</name>
<organism evidence="1 2">
    <name type="scientific">Thelohanellus kitauei</name>
    <name type="common">Myxosporean</name>
    <dbReference type="NCBI Taxonomy" id="669202"/>
    <lineage>
        <taxon>Eukaryota</taxon>
        <taxon>Metazoa</taxon>
        <taxon>Cnidaria</taxon>
        <taxon>Myxozoa</taxon>
        <taxon>Myxosporea</taxon>
        <taxon>Bivalvulida</taxon>
        <taxon>Platysporina</taxon>
        <taxon>Myxobolidae</taxon>
        <taxon>Thelohanellus</taxon>
    </lineage>
</organism>
<gene>
    <name evidence="1" type="ORF">RF11_05794</name>
</gene>
<reference evidence="1 2" key="1">
    <citation type="journal article" date="2014" name="Genome Biol. Evol.">
        <title>The genome of the myxosporean Thelohanellus kitauei shows adaptations to nutrient acquisition within its fish host.</title>
        <authorList>
            <person name="Yang Y."/>
            <person name="Xiong J."/>
            <person name="Zhou Z."/>
            <person name="Huo F."/>
            <person name="Miao W."/>
            <person name="Ran C."/>
            <person name="Liu Y."/>
            <person name="Zhang J."/>
            <person name="Feng J."/>
            <person name="Wang M."/>
            <person name="Wang M."/>
            <person name="Wang L."/>
            <person name="Yao B."/>
        </authorList>
    </citation>
    <scope>NUCLEOTIDE SEQUENCE [LARGE SCALE GENOMIC DNA]</scope>
    <source>
        <strain evidence="1">Wuqing</strain>
    </source>
</reference>
<proteinExistence type="predicted"/>
<dbReference type="AlphaFoldDB" id="A0A0C2IW49"/>
<dbReference type="Proteomes" id="UP000031668">
    <property type="component" value="Unassembled WGS sequence"/>
</dbReference>
<evidence type="ECO:0000313" key="2">
    <source>
        <dbReference type="Proteomes" id="UP000031668"/>
    </source>
</evidence>
<accession>A0A0C2IW49</accession>
<protein>
    <submittedName>
        <fullName evidence="1">Uncharacterized protein</fullName>
    </submittedName>
</protein>
<comment type="caution">
    <text evidence="1">The sequence shown here is derived from an EMBL/GenBank/DDBJ whole genome shotgun (WGS) entry which is preliminary data.</text>
</comment>